<comment type="cofactor">
    <cofactor evidence="1">
        <name>FAD</name>
        <dbReference type="ChEBI" id="CHEBI:57692"/>
    </cofactor>
</comment>
<dbReference type="Gene3D" id="3.50.50.60">
    <property type="entry name" value="FAD/NAD(P)-binding domain"/>
    <property type="match status" value="1"/>
</dbReference>
<keyword evidence="2" id="KW-0285">Flavoprotein</keyword>
<evidence type="ECO:0000256" key="2">
    <source>
        <dbReference type="ARBA" id="ARBA00022630"/>
    </source>
</evidence>
<dbReference type="PANTHER" id="PTHR13789">
    <property type="entry name" value="MONOOXYGENASE"/>
    <property type="match status" value="1"/>
</dbReference>
<dbReference type="SUPFAM" id="SSF54373">
    <property type="entry name" value="FAD-linked reductases, C-terminal domain"/>
    <property type="match status" value="1"/>
</dbReference>
<dbReference type="InterPro" id="IPR036188">
    <property type="entry name" value="FAD/NAD-bd_sf"/>
</dbReference>
<dbReference type="InterPro" id="IPR050493">
    <property type="entry name" value="FAD-dep_Monooxygenase_BioMet"/>
</dbReference>
<evidence type="ECO:0000313" key="7">
    <source>
        <dbReference type="Proteomes" id="UP000466931"/>
    </source>
</evidence>
<keyword evidence="4" id="KW-0560">Oxidoreductase</keyword>
<keyword evidence="3" id="KW-0274">FAD</keyword>
<reference evidence="6" key="2">
    <citation type="submission" date="2020-02" db="EMBL/GenBank/DDBJ databases">
        <authorList>
            <person name="Matsumoto Y."/>
            <person name="Motooka D."/>
            <person name="Nakamura S."/>
        </authorList>
    </citation>
    <scope>NUCLEOTIDE SEQUENCE</scope>
    <source>
        <strain evidence="6">JCM 13671</strain>
    </source>
</reference>
<dbReference type="GO" id="GO:0004497">
    <property type="term" value="F:monooxygenase activity"/>
    <property type="evidence" value="ECO:0007669"/>
    <property type="project" value="UniProtKB-KW"/>
</dbReference>
<dbReference type="Proteomes" id="UP000466931">
    <property type="component" value="Chromosome"/>
</dbReference>
<dbReference type="GO" id="GO:0071949">
    <property type="term" value="F:FAD binding"/>
    <property type="evidence" value="ECO:0007669"/>
    <property type="project" value="InterPro"/>
</dbReference>
<evidence type="ECO:0000256" key="4">
    <source>
        <dbReference type="ARBA" id="ARBA00023002"/>
    </source>
</evidence>
<evidence type="ECO:0000256" key="5">
    <source>
        <dbReference type="ARBA" id="ARBA00023033"/>
    </source>
</evidence>
<name>A0A7I7Y093_9MYCO</name>
<dbReference type="InterPro" id="IPR002938">
    <property type="entry name" value="FAD-bd"/>
</dbReference>
<dbReference type="AlphaFoldDB" id="A0A7I7Y093"/>
<evidence type="ECO:0000256" key="1">
    <source>
        <dbReference type="ARBA" id="ARBA00001974"/>
    </source>
</evidence>
<dbReference type="PANTHER" id="PTHR13789:SF318">
    <property type="entry name" value="GERANYLGERANYL DIPHOSPHATE REDUCTASE"/>
    <property type="match status" value="1"/>
</dbReference>
<accession>A0A7I7Y093</accession>
<keyword evidence="5" id="KW-0503">Monooxygenase</keyword>
<organism evidence="6 7">
    <name type="scientific">Mycolicibacterium confluentis</name>
    <dbReference type="NCBI Taxonomy" id="28047"/>
    <lineage>
        <taxon>Bacteria</taxon>
        <taxon>Bacillati</taxon>
        <taxon>Actinomycetota</taxon>
        <taxon>Actinomycetes</taxon>
        <taxon>Mycobacteriales</taxon>
        <taxon>Mycobacteriaceae</taxon>
        <taxon>Mycolicibacterium</taxon>
    </lineage>
</organism>
<protein>
    <submittedName>
        <fullName evidence="6">Putative salicylate hydroxylase</fullName>
    </submittedName>
</protein>
<keyword evidence="7" id="KW-1185">Reference proteome</keyword>
<reference evidence="6" key="1">
    <citation type="journal article" date="2019" name="Emerg. Microbes Infect.">
        <title>Comprehensive subspecies identification of 175 nontuberculous mycobacteria species based on 7547 genomic profiles.</title>
        <authorList>
            <person name="Matsumoto Y."/>
            <person name="Kinjo T."/>
            <person name="Motooka D."/>
            <person name="Nabeya D."/>
            <person name="Jung N."/>
            <person name="Uechi K."/>
            <person name="Horii T."/>
            <person name="Iida T."/>
            <person name="Fujita J."/>
            <person name="Nakamura S."/>
        </authorList>
    </citation>
    <scope>NUCLEOTIDE SEQUENCE [LARGE SCALE GENOMIC DNA]</scope>
    <source>
        <strain evidence="6">JCM 13671</strain>
    </source>
</reference>
<proteinExistence type="predicted"/>
<dbReference type="RefSeq" id="WP_163645416.1">
    <property type="nucleotide sequence ID" value="NZ_AP022612.1"/>
</dbReference>
<dbReference type="SUPFAM" id="SSF51905">
    <property type="entry name" value="FAD/NAD(P)-binding domain"/>
    <property type="match status" value="1"/>
</dbReference>
<dbReference type="EMBL" id="AP022612">
    <property type="protein sequence ID" value="BBZ34764.1"/>
    <property type="molecule type" value="Genomic_DNA"/>
</dbReference>
<dbReference type="PRINTS" id="PR00420">
    <property type="entry name" value="RNGMNOXGNASE"/>
</dbReference>
<dbReference type="Pfam" id="PF01494">
    <property type="entry name" value="FAD_binding_3"/>
    <property type="match status" value="1"/>
</dbReference>
<gene>
    <name evidence="6" type="ORF">MCNF_33690</name>
</gene>
<evidence type="ECO:0000313" key="6">
    <source>
        <dbReference type="EMBL" id="BBZ34764.1"/>
    </source>
</evidence>
<evidence type="ECO:0000256" key="3">
    <source>
        <dbReference type="ARBA" id="ARBA00022827"/>
    </source>
</evidence>
<sequence>MTKRLKAAIIGGGIGGLSTALALHRTGANVRVYERAHRLGDIGAGVSLQHNSQRVLDRLGVGQRVGRLGSLLPEFQFFTPDGTVVSHEIYSVGAWPLALRRADLVAALASALPPGTVCTGHRCVLFGQDEDSAVVGFDNGALVHADVVIGADGIHSTLQRYVAEPADPVFSGMVAYRGLIPAARLHNWPAGLLTWGGEGRHLLTYPVRAGQLVNYVGFVPAGDEMLGSWSAPGDPAVLAAEFADWAPETAHLLSRVESTFRWGLYDRDPLPRWTTGRLALLGDAAHPMLPHLGQGANQAIEDALALAILLRGVSAADVPDALMRYQTLRREHTARVQHDARVNGHLFDSAQPVSLNHSWVRDYDVEKEARAIA</sequence>